<dbReference type="OrthoDB" id="18526at2"/>
<evidence type="ECO:0000256" key="1">
    <source>
        <dbReference type="ARBA" id="ARBA00023002"/>
    </source>
</evidence>
<feature type="domain" description="FAD dependent oxidoreductase" evidence="2">
    <location>
        <begin position="5"/>
        <end position="393"/>
    </location>
</feature>
<dbReference type="STRING" id="551987.SAMN05192549_101394"/>
<protein>
    <submittedName>
        <fullName evidence="3">D-amino-acid dehydrogenase</fullName>
    </submittedName>
</protein>
<gene>
    <name evidence="3" type="ORF">SAMN05192549_101394</name>
</gene>
<dbReference type="Proteomes" id="UP000184339">
    <property type="component" value="Unassembled WGS sequence"/>
</dbReference>
<dbReference type="Gene3D" id="3.50.50.60">
    <property type="entry name" value="FAD/NAD(P)-binding domain"/>
    <property type="match status" value="2"/>
</dbReference>
<dbReference type="Gene3D" id="3.30.9.10">
    <property type="entry name" value="D-Amino Acid Oxidase, subunit A, domain 2"/>
    <property type="match status" value="1"/>
</dbReference>
<dbReference type="PANTHER" id="PTHR13847">
    <property type="entry name" value="SARCOSINE DEHYDROGENASE-RELATED"/>
    <property type="match status" value="1"/>
</dbReference>
<dbReference type="RefSeq" id="WP_072780897.1">
    <property type="nucleotide sequence ID" value="NZ_FRCX01000001.1"/>
</dbReference>
<dbReference type="InterPro" id="IPR036188">
    <property type="entry name" value="FAD/NAD-bd_sf"/>
</dbReference>
<sequence length="413" mass="44502">MKRPILVIGAGMVGTCTALELVLRGHAVTLLDRRMPGQETSYGNAGVIQREAVEPYPMPRSAGALLAAALGLAPSVNYHPLFTLAVLPRLWQYWRASAPSPHAAISRHYAALIAHATSEHERLLRLADADDLVRRTGLRLAFRSGKSFAAALAEAERLQRMYGIDSRALDGAELARAEPGFRTTLAGAVHWSDSWSVTDPGKLVERYAALFRQSGGHFVRGDGLTLRQRGAAWQADSMDGPIDAAQVVIALGPWSDNLIRRFGYRLPLFVKRGYHRHYTGGAMPSVPTLDAERGYVMSPQSRGLRITTGAEIAGVDARPTPRQLAQAEASARQLLDLGTPVESAPWMGSRPCVADMLPVIGPAGRHPGLWFNFGHGHQGFTLGPASARLLADLIEGGTPFISADGYAPQRFGG</sequence>
<evidence type="ECO:0000259" key="2">
    <source>
        <dbReference type="Pfam" id="PF01266"/>
    </source>
</evidence>
<dbReference type="PANTHER" id="PTHR13847:SF289">
    <property type="entry name" value="GLYCINE OXIDASE"/>
    <property type="match status" value="1"/>
</dbReference>
<evidence type="ECO:0000313" key="3">
    <source>
        <dbReference type="EMBL" id="SHM35892.1"/>
    </source>
</evidence>
<keyword evidence="1" id="KW-0560">Oxidoreductase</keyword>
<dbReference type="InterPro" id="IPR006076">
    <property type="entry name" value="FAD-dep_OxRdtase"/>
</dbReference>
<organism evidence="3 4">
    <name type="scientific">Duganella sacchari</name>
    <dbReference type="NCBI Taxonomy" id="551987"/>
    <lineage>
        <taxon>Bacteria</taxon>
        <taxon>Pseudomonadati</taxon>
        <taxon>Pseudomonadota</taxon>
        <taxon>Betaproteobacteria</taxon>
        <taxon>Burkholderiales</taxon>
        <taxon>Oxalobacteraceae</taxon>
        <taxon>Telluria group</taxon>
        <taxon>Duganella</taxon>
    </lineage>
</organism>
<dbReference type="SUPFAM" id="SSF54373">
    <property type="entry name" value="FAD-linked reductases, C-terminal domain"/>
    <property type="match status" value="1"/>
</dbReference>
<dbReference type="AlphaFoldDB" id="A0A1M7I529"/>
<dbReference type="Pfam" id="PF01266">
    <property type="entry name" value="DAO"/>
    <property type="match status" value="1"/>
</dbReference>
<proteinExistence type="predicted"/>
<dbReference type="GO" id="GO:0016491">
    <property type="term" value="F:oxidoreductase activity"/>
    <property type="evidence" value="ECO:0007669"/>
    <property type="project" value="UniProtKB-KW"/>
</dbReference>
<dbReference type="SUPFAM" id="SSF51905">
    <property type="entry name" value="FAD/NAD(P)-binding domain"/>
    <property type="match status" value="1"/>
</dbReference>
<reference evidence="4" key="1">
    <citation type="submission" date="2016-11" db="EMBL/GenBank/DDBJ databases">
        <authorList>
            <person name="Varghese N."/>
            <person name="Submissions S."/>
        </authorList>
    </citation>
    <scope>NUCLEOTIDE SEQUENCE [LARGE SCALE GENOMIC DNA]</scope>
    <source>
        <strain evidence="4">Sac-22</strain>
    </source>
</reference>
<name>A0A1M7I529_9BURK</name>
<dbReference type="EMBL" id="FRCX01000001">
    <property type="protein sequence ID" value="SHM35892.1"/>
    <property type="molecule type" value="Genomic_DNA"/>
</dbReference>
<keyword evidence="4" id="KW-1185">Reference proteome</keyword>
<dbReference type="GO" id="GO:0005737">
    <property type="term" value="C:cytoplasm"/>
    <property type="evidence" value="ECO:0007669"/>
    <property type="project" value="TreeGrafter"/>
</dbReference>
<evidence type="ECO:0000313" key="4">
    <source>
        <dbReference type="Proteomes" id="UP000184339"/>
    </source>
</evidence>
<accession>A0A1M7I529</accession>